<gene>
    <name evidence="1" type="ORF">NC797_12270</name>
</gene>
<dbReference type="Gene3D" id="2.30.30.340">
    <property type="entry name" value="Hypothetical protein YfhH like domains"/>
    <property type="match status" value="1"/>
</dbReference>
<dbReference type="InterPro" id="IPR036289">
    <property type="entry name" value="YfhH"/>
</dbReference>
<evidence type="ECO:0000313" key="2">
    <source>
        <dbReference type="Proteomes" id="UP001145050"/>
    </source>
</evidence>
<dbReference type="Pfam" id="PF08838">
    <property type="entry name" value="DUF1811"/>
    <property type="match status" value="1"/>
</dbReference>
<dbReference type="Proteomes" id="UP001145050">
    <property type="component" value="Unassembled WGS sequence"/>
</dbReference>
<accession>A0A9X3WSQ5</accession>
<protein>
    <submittedName>
        <fullName evidence="1">YfhH family protein</fullName>
    </submittedName>
</protein>
<dbReference type="EMBL" id="JAMQKB010000012">
    <property type="protein sequence ID" value="MDC3425277.1"/>
    <property type="molecule type" value="Genomic_DNA"/>
</dbReference>
<name>A0A9X3WSQ5_9BACI</name>
<evidence type="ECO:0000313" key="1">
    <source>
        <dbReference type="EMBL" id="MDC3425277.1"/>
    </source>
</evidence>
<proteinExistence type="predicted"/>
<dbReference type="SUPFAM" id="SSF101697">
    <property type="entry name" value="Hypothetical protein YfhH"/>
    <property type="match status" value="1"/>
</dbReference>
<comment type="caution">
    <text evidence="1">The sequence shown here is derived from an EMBL/GenBank/DDBJ whole genome shotgun (WGS) entry which is preliminary data.</text>
</comment>
<keyword evidence="2" id="KW-1185">Reference proteome</keyword>
<dbReference type="InterPro" id="IPR014938">
    <property type="entry name" value="YfhH-like"/>
</dbReference>
<sequence>MERRYSDYTVEELRDEIGRLKEKVQKAEQMGNISEYAIYERKIHMALAYTMNPGDFKPNEVYEIHGDPGQKFKINYLNGVFAWGNRINLTGDKLEDQEALPISLLNKKVRE</sequence>
<organism evidence="1 2">
    <name type="scientific">Terrihalobacillus insolitus</name>
    <dbReference type="NCBI Taxonomy" id="2950438"/>
    <lineage>
        <taxon>Bacteria</taxon>
        <taxon>Bacillati</taxon>
        <taxon>Bacillota</taxon>
        <taxon>Bacilli</taxon>
        <taxon>Bacillales</taxon>
        <taxon>Bacillaceae</taxon>
        <taxon>Terrihalobacillus</taxon>
    </lineage>
</organism>
<dbReference type="RefSeq" id="WP_272437085.1">
    <property type="nucleotide sequence ID" value="NZ_JAMQKB010000012.1"/>
</dbReference>
<reference evidence="1" key="1">
    <citation type="submission" date="2022-06" db="EMBL/GenBank/DDBJ databases">
        <title>Aquibacillus sp. a new bacterium isolated from soil saline samples.</title>
        <authorList>
            <person name="Galisteo C."/>
            <person name="De La Haba R."/>
            <person name="Sanchez-Porro C."/>
            <person name="Ventosa A."/>
        </authorList>
    </citation>
    <scope>NUCLEOTIDE SEQUENCE</scope>
    <source>
        <strain evidence="1">3ASR75-11</strain>
    </source>
</reference>
<dbReference type="Gene3D" id="1.10.287.880">
    <property type="entry name" value="Hypothetical protein YfhH domain"/>
    <property type="match status" value="1"/>
</dbReference>
<dbReference type="AlphaFoldDB" id="A0A9X3WSQ5"/>